<sequence length="82" mass="8864">MAGTFGGFEDLADQLRSLEFAQGHIDNIVKAALRPVAEAFESAISDPSVWPEYSTAGDQPPSLRKNKFVPYSQTTPARLGVP</sequence>
<comment type="caution">
    <text evidence="2">The sequence shown here is derived from an EMBL/GenBank/DDBJ whole genome shotgun (WGS) entry which is preliminary data.</text>
</comment>
<dbReference type="AlphaFoldDB" id="X0RNX2"/>
<evidence type="ECO:0000256" key="1">
    <source>
        <dbReference type="SAM" id="MobiDB-lite"/>
    </source>
</evidence>
<organism evidence="2">
    <name type="scientific">marine sediment metagenome</name>
    <dbReference type="NCBI Taxonomy" id="412755"/>
    <lineage>
        <taxon>unclassified sequences</taxon>
        <taxon>metagenomes</taxon>
        <taxon>ecological metagenomes</taxon>
    </lineage>
</organism>
<feature type="region of interest" description="Disordered" evidence="1">
    <location>
        <begin position="48"/>
        <end position="82"/>
    </location>
</feature>
<name>X0RNX2_9ZZZZ</name>
<accession>X0RNX2</accession>
<reference evidence="2" key="1">
    <citation type="journal article" date="2014" name="Front. Microbiol.">
        <title>High frequency of phylogenetically diverse reductive dehalogenase-homologous genes in deep subseafloor sedimentary metagenomes.</title>
        <authorList>
            <person name="Kawai M."/>
            <person name="Futagami T."/>
            <person name="Toyoda A."/>
            <person name="Takaki Y."/>
            <person name="Nishi S."/>
            <person name="Hori S."/>
            <person name="Arai W."/>
            <person name="Tsubouchi T."/>
            <person name="Morono Y."/>
            <person name="Uchiyama I."/>
            <person name="Ito T."/>
            <person name="Fujiyama A."/>
            <person name="Inagaki F."/>
            <person name="Takami H."/>
        </authorList>
    </citation>
    <scope>NUCLEOTIDE SEQUENCE</scope>
    <source>
        <strain evidence="2">Expedition CK06-06</strain>
    </source>
</reference>
<dbReference type="EMBL" id="BARS01003939">
    <property type="protein sequence ID" value="GAF70458.1"/>
    <property type="molecule type" value="Genomic_DNA"/>
</dbReference>
<proteinExistence type="predicted"/>
<gene>
    <name evidence="2" type="ORF">S01H1_07656</name>
</gene>
<feature type="non-terminal residue" evidence="2">
    <location>
        <position position="82"/>
    </location>
</feature>
<protein>
    <submittedName>
        <fullName evidence="2">Uncharacterized protein</fullName>
    </submittedName>
</protein>
<evidence type="ECO:0000313" key="2">
    <source>
        <dbReference type="EMBL" id="GAF70458.1"/>
    </source>
</evidence>